<dbReference type="CDD" id="cd06223">
    <property type="entry name" value="PRTases_typeI"/>
    <property type="match status" value="1"/>
</dbReference>
<organism evidence="3">
    <name type="scientific">Pediococcus pentosaceus CGMCC 7049</name>
    <dbReference type="NCBI Taxonomy" id="1460385"/>
    <lineage>
        <taxon>Bacteria</taxon>
        <taxon>Bacillati</taxon>
        <taxon>Bacillota</taxon>
        <taxon>Bacilli</taxon>
        <taxon>Lactobacillales</taxon>
        <taxon>Lactobacillaceae</taxon>
        <taxon>Pediococcus</taxon>
    </lineage>
</organism>
<evidence type="ECO:0000259" key="2">
    <source>
        <dbReference type="Pfam" id="PF00156"/>
    </source>
</evidence>
<name>A0AAU7NM99_PEDPE</name>
<gene>
    <name evidence="3" type="ORF">BB06_02125</name>
</gene>
<dbReference type="GO" id="GO:0016757">
    <property type="term" value="F:glycosyltransferase activity"/>
    <property type="evidence" value="ECO:0007669"/>
    <property type="project" value="UniProtKB-KW"/>
</dbReference>
<proteinExistence type="inferred from homology"/>
<dbReference type="PANTHER" id="PTHR47505">
    <property type="entry name" value="DNA UTILIZATION PROTEIN YHGH"/>
    <property type="match status" value="1"/>
</dbReference>
<reference evidence="3" key="2">
    <citation type="submission" date="2024-05" db="EMBL/GenBank/DDBJ databases">
        <authorList>
            <person name="Chen H."/>
        </authorList>
    </citation>
    <scope>NUCLEOTIDE SEQUENCE</scope>
    <source>
        <strain evidence="3">CGMCC 7049</strain>
    </source>
</reference>
<dbReference type="InterPro" id="IPR029057">
    <property type="entry name" value="PRTase-like"/>
</dbReference>
<dbReference type="RefSeq" id="WP_229564336.1">
    <property type="nucleotide sequence ID" value="NZ_CP157400.1"/>
</dbReference>
<dbReference type="PANTHER" id="PTHR47505:SF1">
    <property type="entry name" value="DNA UTILIZATION PROTEIN YHGH"/>
    <property type="match status" value="1"/>
</dbReference>
<dbReference type="Gene3D" id="3.40.50.2020">
    <property type="match status" value="1"/>
</dbReference>
<dbReference type="AlphaFoldDB" id="A0AAU7NM99"/>
<keyword evidence="3" id="KW-0808">Transferase</keyword>
<evidence type="ECO:0000256" key="1">
    <source>
        <dbReference type="ARBA" id="ARBA00008007"/>
    </source>
</evidence>
<accession>A0AAU7NM99</accession>
<dbReference type="SUPFAM" id="SSF53271">
    <property type="entry name" value="PRTase-like"/>
    <property type="match status" value="1"/>
</dbReference>
<comment type="similarity">
    <text evidence="1">Belongs to the ComF/GntX family.</text>
</comment>
<dbReference type="EMBL" id="CP157400">
    <property type="protein sequence ID" value="XBS08779.1"/>
    <property type="molecule type" value="Genomic_DNA"/>
</dbReference>
<evidence type="ECO:0000313" key="3">
    <source>
        <dbReference type="EMBL" id="XBS08779.1"/>
    </source>
</evidence>
<dbReference type="InterPro" id="IPR000836">
    <property type="entry name" value="PRTase_dom"/>
</dbReference>
<keyword evidence="3" id="KW-0328">Glycosyltransferase</keyword>
<dbReference type="Pfam" id="PF00156">
    <property type="entry name" value="Pribosyltran"/>
    <property type="match status" value="1"/>
</dbReference>
<feature type="domain" description="Phosphoribosyltransferase" evidence="2">
    <location>
        <begin position="105"/>
        <end position="149"/>
    </location>
</feature>
<reference evidence="3" key="1">
    <citation type="submission" date="2014-02" db="EMBL/GenBank/DDBJ databases">
        <authorList>
            <person name="Zhao D."/>
            <person name="Dong X."/>
            <person name="Li Y."/>
            <person name="Lv L."/>
            <person name="Zhao D."/>
            <person name="Gao Y."/>
            <person name="Wang Y."/>
            <person name="Li Y."/>
        </authorList>
    </citation>
    <scope>NUCLEOTIDE SEQUENCE</scope>
    <source>
        <strain evidence="3">CGMCC 7049</strain>
    </source>
</reference>
<protein>
    <submittedName>
        <fullName evidence="3">Phosphoribosyltransferase family protein</fullName>
    </submittedName>
</protein>
<sequence>MFQYDEAMRNFFQHYKFQGDYLLRKVFQDQFVNFIQKILKENELIVPIPVDESTMTSRGFNQVTGLMEGLDWKDVLINQRSNDSLHQFQRSRRERLQQDSSFILKSGCDISGEHILLVDDIYTTGATLRQARTTLLRNGATQVRSVTLCR</sequence>
<dbReference type="InterPro" id="IPR051910">
    <property type="entry name" value="ComF/GntX_DNA_util-trans"/>
</dbReference>